<feature type="compositionally biased region" description="Basic residues" evidence="1">
    <location>
        <begin position="9"/>
        <end position="25"/>
    </location>
</feature>
<keyword evidence="4" id="KW-1185">Reference proteome</keyword>
<dbReference type="EMBL" id="CM000882">
    <property type="protein sequence ID" value="KQJ99620.1"/>
    <property type="molecule type" value="Genomic_DNA"/>
</dbReference>
<dbReference type="eggNOG" id="ENOG502QQ6Z">
    <property type="taxonomic scope" value="Eukaryota"/>
</dbReference>
<dbReference type="Proteomes" id="UP000008810">
    <property type="component" value="Chromosome 3"/>
</dbReference>
<dbReference type="KEGG" id="bdi:100832984"/>
<evidence type="ECO:0000313" key="3">
    <source>
        <dbReference type="EnsemblPlants" id="KQJ99620"/>
    </source>
</evidence>
<dbReference type="ExpressionAtlas" id="I1IA02">
    <property type="expression patterns" value="baseline"/>
</dbReference>
<dbReference type="OrthoDB" id="1925034at2759"/>
<evidence type="ECO:0000313" key="2">
    <source>
        <dbReference type="EMBL" id="KQJ99620.1"/>
    </source>
</evidence>
<dbReference type="AlphaFoldDB" id="I1IA02"/>
<feature type="compositionally biased region" description="Polar residues" evidence="1">
    <location>
        <begin position="597"/>
        <end position="610"/>
    </location>
</feature>
<feature type="region of interest" description="Disordered" evidence="1">
    <location>
        <begin position="516"/>
        <end position="557"/>
    </location>
</feature>
<dbReference type="GeneID" id="100832984"/>
<proteinExistence type="predicted"/>
<protein>
    <recommendedName>
        <fullName evidence="5">BAR domain-containing protein</fullName>
    </recommendedName>
</protein>
<sequence>MKSPLRRLRGFGHHYPRERKAHHPPPAKLDELADAAQDVEEMRNCYDCLLSAAAATTNSVYEFSEALEEMGSCLLTKTALNDDDDDSGRVLMMLGRAQFELTKSVDSYRTNIIHTITTPSESLLKELQTVEEMKQQCDMKRDAYEAMRSSYREKGQSRNPKTESFSTEQLQASFVEYQEDAALFIFRLKSLKQGQFHSLLTQAARHHASQLSFFRRGLKCLESLEPHVKAIAEKHHIDCQFVGLEDNESDNDGSSSYQDTCSDDGELSFDYEINDRDQALIGSRGSMDLDKEDFPEELGEWKKQAGITSPTPVKEIMQEEVKLLTKAETVAPQVKPEISTHSAPIFADHFLDQTERLRQLRPSSAKHSYKLPTPVDDNYPRSAVVHRSHHSAQFFESKPRAAANLWHSSPLEKASTVRLPSSSDFNKKLKREAWSGPIPGKAGSSKSLFQPDQSSSTGQHPHDMPAKSYGHARQSSSLSPKMSPLSTVSPKISELHELPRPPANVEPLRPSGLVGYSGPLVSKRQAPMAPARASPTASQTASPLPRPPAAFARSYSIPSNSQRIPIVTVNTLLLDARNSREGSEVSSPPLIPLSFADLSQRSTAKTTMGSTRRKETL</sequence>
<evidence type="ECO:0000313" key="4">
    <source>
        <dbReference type="Proteomes" id="UP000008810"/>
    </source>
</evidence>
<dbReference type="Gene3D" id="1.20.1270.60">
    <property type="entry name" value="Arfaptin homology (AH) domain/BAR domain"/>
    <property type="match status" value="1"/>
</dbReference>
<dbReference type="SUPFAM" id="SSF103657">
    <property type="entry name" value="BAR/IMD domain-like"/>
    <property type="match status" value="1"/>
</dbReference>
<dbReference type="STRING" id="15368.I1IA02"/>
<feature type="compositionally biased region" description="Low complexity" evidence="1">
    <location>
        <begin position="475"/>
        <end position="486"/>
    </location>
</feature>
<reference evidence="2" key="2">
    <citation type="submission" date="2017-06" db="EMBL/GenBank/DDBJ databases">
        <title>WGS assembly of Brachypodium distachyon.</title>
        <authorList>
            <consortium name="The International Brachypodium Initiative"/>
            <person name="Lucas S."/>
            <person name="Harmon-Smith M."/>
            <person name="Lail K."/>
            <person name="Tice H."/>
            <person name="Grimwood J."/>
            <person name="Bruce D."/>
            <person name="Barry K."/>
            <person name="Shu S."/>
            <person name="Lindquist E."/>
            <person name="Wang M."/>
            <person name="Pitluck S."/>
            <person name="Vogel J.P."/>
            <person name="Garvin D.F."/>
            <person name="Mockler T.C."/>
            <person name="Schmutz J."/>
            <person name="Rokhsar D."/>
            <person name="Bevan M.W."/>
        </authorList>
    </citation>
    <scope>NUCLEOTIDE SEQUENCE</scope>
    <source>
        <strain evidence="2">Bd21</strain>
    </source>
</reference>
<dbReference type="PANTHER" id="PTHR34119:SF22">
    <property type="entry name" value="OS02G0515200 PROTEIN"/>
    <property type="match status" value="1"/>
</dbReference>
<accession>I1IA02</accession>
<feature type="region of interest" description="Disordered" evidence="1">
    <location>
        <begin position="578"/>
        <end position="617"/>
    </location>
</feature>
<dbReference type="EnsemblPlants" id="KQJ99620">
    <property type="protein sequence ID" value="KQJ99620"/>
    <property type="gene ID" value="BRADI_3g44310v3"/>
</dbReference>
<dbReference type="PANTHER" id="PTHR34119">
    <property type="entry name" value="HYDROXYPROLINE-RICH GLYCOPROTEIN-LIKE"/>
    <property type="match status" value="1"/>
</dbReference>
<evidence type="ECO:0008006" key="5">
    <source>
        <dbReference type="Google" id="ProtNLM"/>
    </source>
</evidence>
<dbReference type="Gramene" id="KQJ99620">
    <property type="protein sequence ID" value="KQJ99620"/>
    <property type="gene ID" value="BRADI_3g44310v3"/>
</dbReference>
<name>I1IA02_BRADI</name>
<feature type="region of interest" description="Disordered" evidence="1">
    <location>
        <begin position="433"/>
        <end position="490"/>
    </location>
</feature>
<dbReference type="InterPro" id="IPR037488">
    <property type="entry name" value="At2g33490-like"/>
</dbReference>
<evidence type="ECO:0000256" key="1">
    <source>
        <dbReference type="SAM" id="MobiDB-lite"/>
    </source>
</evidence>
<organism evidence="2">
    <name type="scientific">Brachypodium distachyon</name>
    <name type="common">Purple false brome</name>
    <name type="synonym">Trachynia distachya</name>
    <dbReference type="NCBI Taxonomy" id="15368"/>
    <lineage>
        <taxon>Eukaryota</taxon>
        <taxon>Viridiplantae</taxon>
        <taxon>Streptophyta</taxon>
        <taxon>Embryophyta</taxon>
        <taxon>Tracheophyta</taxon>
        <taxon>Spermatophyta</taxon>
        <taxon>Magnoliopsida</taxon>
        <taxon>Liliopsida</taxon>
        <taxon>Poales</taxon>
        <taxon>Poaceae</taxon>
        <taxon>BOP clade</taxon>
        <taxon>Pooideae</taxon>
        <taxon>Stipodae</taxon>
        <taxon>Brachypodieae</taxon>
        <taxon>Brachypodium</taxon>
    </lineage>
</organism>
<dbReference type="HOGENOM" id="CLU_021999_1_0_1"/>
<feature type="region of interest" description="Disordered" evidence="1">
    <location>
        <begin position="9"/>
        <end position="28"/>
    </location>
</feature>
<dbReference type="RefSeq" id="XP_010235467.1">
    <property type="nucleotide sequence ID" value="XM_010237165.3"/>
</dbReference>
<feature type="compositionally biased region" description="Polar residues" evidence="1">
    <location>
        <begin position="444"/>
        <end position="459"/>
    </location>
</feature>
<gene>
    <name evidence="3" type="primary">LOC100832984</name>
    <name evidence="2" type="ORF">BRADI_3g44310v3</name>
</gene>
<dbReference type="OMA" id="RTNIIHT"/>
<feature type="region of interest" description="Disordered" evidence="1">
    <location>
        <begin position="362"/>
        <end position="381"/>
    </location>
</feature>
<dbReference type="CDD" id="cd07307">
    <property type="entry name" value="BAR"/>
    <property type="match status" value="1"/>
</dbReference>
<dbReference type="InterPro" id="IPR027267">
    <property type="entry name" value="AH/BAR_dom_sf"/>
</dbReference>
<reference evidence="2 3" key="1">
    <citation type="journal article" date="2010" name="Nature">
        <title>Genome sequencing and analysis of the model grass Brachypodium distachyon.</title>
        <authorList>
            <consortium name="International Brachypodium Initiative"/>
        </authorList>
    </citation>
    <scope>NUCLEOTIDE SEQUENCE [LARGE SCALE GENOMIC DNA]</scope>
    <source>
        <strain evidence="2">Bd21</strain>
        <strain evidence="3">cv. Bd21</strain>
    </source>
</reference>
<reference evidence="3" key="3">
    <citation type="submission" date="2018-08" db="UniProtKB">
        <authorList>
            <consortium name="EnsemblPlants"/>
        </authorList>
    </citation>
    <scope>IDENTIFICATION</scope>
    <source>
        <strain evidence="3">cv. Bd21</strain>
    </source>
</reference>